<dbReference type="EMBL" id="FUYH01000001">
    <property type="protein sequence ID" value="SKA76471.1"/>
    <property type="molecule type" value="Genomic_DNA"/>
</dbReference>
<dbReference type="InterPro" id="IPR028082">
    <property type="entry name" value="Peripla_BP_I"/>
</dbReference>
<keyword evidence="2" id="KW-0805">Transcription regulation</keyword>
<dbReference type="SUPFAM" id="SSF47413">
    <property type="entry name" value="lambda repressor-like DNA-binding domains"/>
    <property type="match status" value="1"/>
</dbReference>
<dbReference type="SUPFAM" id="SSF53822">
    <property type="entry name" value="Periplasmic binding protein-like I"/>
    <property type="match status" value="1"/>
</dbReference>
<evidence type="ECO:0000256" key="4">
    <source>
        <dbReference type="ARBA" id="ARBA00023163"/>
    </source>
</evidence>
<dbReference type="InterPro" id="IPR000843">
    <property type="entry name" value="HTH_LacI"/>
</dbReference>
<reference evidence="7" key="1">
    <citation type="submission" date="2017-02" db="EMBL/GenBank/DDBJ databases">
        <authorList>
            <person name="Varghese N."/>
            <person name="Submissions S."/>
        </authorList>
    </citation>
    <scope>NUCLEOTIDE SEQUENCE [LARGE SCALE GENOMIC DNA]</scope>
    <source>
        <strain evidence="7">USBA 833</strain>
    </source>
</reference>
<dbReference type="PROSITE" id="PS50932">
    <property type="entry name" value="HTH_LACI_2"/>
    <property type="match status" value="1"/>
</dbReference>
<organism evidence="6 7">
    <name type="scientific">Caloramator quimbayensis</name>
    <dbReference type="NCBI Taxonomy" id="1147123"/>
    <lineage>
        <taxon>Bacteria</taxon>
        <taxon>Bacillati</taxon>
        <taxon>Bacillota</taxon>
        <taxon>Clostridia</taxon>
        <taxon>Eubacteriales</taxon>
        <taxon>Clostridiaceae</taxon>
        <taxon>Caloramator</taxon>
    </lineage>
</organism>
<accession>A0A1T4WIJ4</accession>
<dbReference type="AlphaFoldDB" id="A0A1T4WIJ4"/>
<dbReference type="Gene3D" id="1.10.260.40">
    <property type="entry name" value="lambda repressor-like DNA-binding domains"/>
    <property type="match status" value="1"/>
</dbReference>
<dbReference type="RefSeq" id="WP_078695232.1">
    <property type="nucleotide sequence ID" value="NZ_FUYH01000001.1"/>
</dbReference>
<keyword evidence="3" id="KW-0238">DNA-binding</keyword>
<dbReference type="PRINTS" id="PR00036">
    <property type="entry name" value="HTHLACI"/>
</dbReference>
<dbReference type="Gene3D" id="3.40.50.2300">
    <property type="match status" value="2"/>
</dbReference>
<sequence length="333" mass="37256">MNVTIKDIARLAGVSHTTVSRALNNSPLIKDETKNKIKEIAQQLNYVPNLNAKNLVTDRTFNIGLFFSTLNIGTTPSFFNQTVKGVNSIIKDKYNLIIKGIDDYKDFNLVTSKRFDGIILMSQSEKDNLFIYNVIEKKIPIVVLNREIKCDSIICILTDDRIASKQAVNYLIDNGHKDIAIILGKEGFKSTEKRKQGYLDALMENKIFINNDFIVQGTYDFKSGYTAMEKLLSLPKVPSAVFCSNDDMAIGAMNAAFQMGLKVPDDISIVGFDDNSISQFLNPSLTTVNRHIEDIGREGAKMIIELIENCEANGMIKYMDAELVIRKSVSKNA</sequence>
<feature type="domain" description="HTH lacI-type" evidence="5">
    <location>
        <begin position="3"/>
        <end position="57"/>
    </location>
</feature>
<evidence type="ECO:0000256" key="3">
    <source>
        <dbReference type="ARBA" id="ARBA00023125"/>
    </source>
</evidence>
<evidence type="ECO:0000256" key="2">
    <source>
        <dbReference type="ARBA" id="ARBA00023015"/>
    </source>
</evidence>
<dbReference type="Pfam" id="PF00356">
    <property type="entry name" value="LacI"/>
    <property type="match status" value="1"/>
</dbReference>
<keyword evidence="1" id="KW-0678">Repressor</keyword>
<dbReference type="Pfam" id="PF13377">
    <property type="entry name" value="Peripla_BP_3"/>
    <property type="match status" value="1"/>
</dbReference>
<dbReference type="GO" id="GO:0003700">
    <property type="term" value="F:DNA-binding transcription factor activity"/>
    <property type="evidence" value="ECO:0007669"/>
    <property type="project" value="TreeGrafter"/>
</dbReference>
<dbReference type="CDD" id="cd06267">
    <property type="entry name" value="PBP1_LacI_sugar_binding-like"/>
    <property type="match status" value="1"/>
</dbReference>
<name>A0A1T4WIJ4_9CLOT</name>
<dbReference type="GO" id="GO:0000976">
    <property type="term" value="F:transcription cis-regulatory region binding"/>
    <property type="evidence" value="ECO:0007669"/>
    <property type="project" value="TreeGrafter"/>
</dbReference>
<keyword evidence="4" id="KW-0804">Transcription</keyword>
<dbReference type="InterPro" id="IPR010982">
    <property type="entry name" value="Lambda_DNA-bd_dom_sf"/>
</dbReference>
<evidence type="ECO:0000313" key="6">
    <source>
        <dbReference type="EMBL" id="SKA76471.1"/>
    </source>
</evidence>
<keyword evidence="7" id="KW-1185">Reference proteome</keyword>
<dbReference type="OrthoDB" id="9789891at2"/>
<evidence type="ECO:0000313" key="7">
    <source>
        <dbReference type="Proteomes" id="UP000190105"/>
    </source>
</evidence>
<evidence type="ECO:0000259" key="5">
    <source>
        <dbReference type="PROSITE" id="PS50932"/>
    </source>
</evidence>
<evidence type="ECO:0000256" key="1">
    <source>
        <dbReference type="ARBA" id="ARBA00022491"/>
    </source>
</evidence>
<dbReference type="Proteomes" id="UP000190105">
    <property type="component" value="Unassembled WGS sequence"/>
</dbReference>
<dbReference type="PANTHER" id="PTHR30146">
    <property type="entry name" value="LACI-RELATED TRANSCRIPTIONAL REPRESSOR"/>
    <property type="match status" value="1"/>
</dbReference>
<dbReference type="PROSITE" id="PS00356">
    <property type="entry name" value="HTH_LACI_1"/>
    <property type="match status" value="1"/>
</dbReference>
<dbReference type="PANTHER" id="PTHR30146:SF148">
    <property type="entry name" value="HTH-TYPE TRANSCRIPTIONAL REPRESSOR PURR-RELATED"/>
    <property type="match status" value="1"/>
</dbReference>
<protein>
    <submittedName>
        <fullName evidence="6">Transcriptional regulator, LacI family</fullName>
    </submittedName>
</protein>
<dbReference type="STRING" id="1147123.SAMN05443428_101199"/>
<dbReference type="CDD" id="cd01392">
    <property type="entry name" value="HTH_LacI"/>
    <property type="match status" value="1"/>
</dbReference>
<gene>
    <name evidence="6" type="ORF">SAMN05443428_101199</name>
</gene>
<dbReference type="SMART" id="SM00354">
    <property type="entry name" value="HTH_LACI"/>
    <property type="match status" value="1"/>
</dbReference>
<dbReference type="InterPro" id="IPR046335">
    <property type="entry name" value="LacI/GalR-like_sensor"/>
</dbReference>
<proteinExistence type="predicted"/>